<evidence type="ECO:0000256" key="1">
    <source>
        <dbReference type="SAM" id="Phobius"/>
    </source>
</evidence>
<accession>A0A5B2VMM1</accession>
<gene>
    <name evidence="3" type="ORF">F0L74_27530</name>
</gene>
<protein>
    <recommendedName>
        <fullName evidence="2">SPW repeat-containing integral membrane domain-containing protein</fullName>
    </recommendedName>
</protein>
<feature type="transmembrane region" description="Helical" evidence="1">
    <location>
        <begin position="36"/>
        <end position="55"/>
    </location>
</feature>
<dbReference type="InterPro" id="IPR005530">
    <property type="entry name" value="SPW"/>
</dbReference>
<dbReference type="AlphaFoldDB" id="A0A5B2VMM1"/>
<organism evidence="3 4">
    <name type="scientific">Chitinophaga agrisoli</name>
    <dbReference type="NCBI Taxonomy" id="2607653"/>
    <lineage>
        <taxon>Bacteria</taxon>
        <taxon>Pseudomonadati</taxon>
        <taxon>Bacteroidota</taxon>
        <taxon>Chitinophagia</taxon>
        <taxon>Chitinophagales</taxon>
        <taxon>Chitinophagaceae</taxon>
        <taxon>Chitinophaga</taxon>
    </lineage>
</organism>
<sequence length="129" mass="14182">MSVIGTKTHGYLDYIVGVLLIAAPWVLNFDRGGIETWLPVILGASTILYSLLTDYELGLARVISMRVHLTLDFISGALLAVSPWLFGFEDYVWAPHLIVGLIELGVALLTTRVTGTERRHIPSHGTTVH</sequence>
<keyword evidence="1" id="KW-1133">Transmembrane helix</keyword>
<feature type="transmembrane region" description="Helical" evidence="1">
    <location>
        <begin position="92"/>
        <end position="110"/>
    </location>
</feature>
<dbReference type="Pfam" id="PF03779">
    <property type="entry name" value="SPW"/>
    <property type="match status" value="1"/>
</dbReference>
<dbReference type="EMBL" id="VUOC01000004">
    <property type="protein sequence ID" value="KAA2239938.1"/>
    <property type="molecule type" value="Genomic_DNA"/>
</dbReference>
<dbReference type="RefSeq" id="WP_149841115.1">
    <property type="nucleotide sequence ID" value="NZ_VUOC01000004.1"/>
</dbReference>
<keyword evidence="1" id="KW-0812">Transmembrane</keyword>
<feature type="transmembrane region" description="Helical" evidence="1">
    <location>
        <begin position="67"/>
        <end position="86"/>
    </location>
</feature>
<dbReference type="Proteomes" id="UP000324611">
    <property type="component" value="Unassembled WGS sequence"/>
</dbReference>
<evidence type="ECO:0000259" key="2">
    <source>
        <dbReference type="Pfam" id="PF03779"/>
    </source>
</evidence>
<evidence type="ECO:0000313" key="3">
    <source>
        <dbReference type="EMBL" id="KAA2239938.1"/>
    </source>
</evidence>
<comment type="caution">
    <text evidence="3">The sequence shown here is derived from an EMBL/GenBank/DDBJ whole genome shotgun (WGS) entry which is preliminary data.</text>
</comment>
<evidence type="ECO:0000313" key="4">
    <source>
        <dbReference type="Proteomes" id="UP000324611"/>
    </source>
</evidence>
<feature type="transmembrane region" description="Helical" evidence="1">
    <location>
        <begin position="12"/>
        <end position="30"/>
    </location>
</feature>
<reference evidence="3 4" key="2">
    <citation type="submission" date="2019-09" db="EMBL/GenBank/DDBJ databases">
        <authorList>
            <person name="Jin C."/>
        </authorList>
    </citation>
    <scope>NUCLEOTIDE SEQUENCE [LARGE SCALE GENOMIC DNA]</scope>
    <source>
        <strain evidence="3 4">BN140078</strain>
    </source>
</reference>
<keyword evidence="4" id="KW-1185">Reference proteome</keyword>
<reference evidence="3 4" key="1">
    <citation type="submission" date="2019-09" db="EMBL/GenBank/DDBJ databases">
        <title>Chitinophaga ginsengihumi sp. nov., isolated from soil of ginseng rhizosphere.</title>
        <authorList>
            <person name="Lee J."/>
        </authorList>
    </citation>
    <scope>NUCLEOTIDE SEQUENCE [LARGE SCALE GENOMIC DNA]</scope>
    <source>
        <strain evidence="3 4">BN140078</strain>
    </source>
</reference>
<keyword evidence="1" id="KW-0472">Membrane</keyword>
<feature type="domain" description="SPW repeat-containing integral membrane" evidence="2">
    <location>
        <begin position="9"/>
        <end position="108"/>
    </location>
</feature>
<proteinExistence type="predicted"/>
<name>A0A5B2VMM1_9BACT</name>